<dbReference type="InterPro" id="IPR000868">
    <property type="entry name" value="Isochorismatase-like_dom"/>
</dbReference>
<sequence length="171" mass="19027">MDNTALLVIDAQNEMFAEDNPVYNKDGLLENLKNLIEGARSANVPVIFVQHNDRALVAGNHDWQIHASVQPLAGEAVIQKTTPDSFHQTELQNALKAKNIQNLILAGNQTEYCIDTTCRRAYSLGYKVTLAKDGHGTWDSELLTAKQIIDHHNDVLSSFAELKEAKEIQFS</sequence>
<comment type="similarity">
    <text evidence="1">Belongs to the isochorismatase family.</text>
</comment>
<dbReference type="InterPro" id="IPR050272">
    <property type="entry name" value="Isochorismatase-like_hydrls"/>
</dbReference>
<dbReference type="Pfam" id="PF00857">
    <property type="entry name" value="Isochorismatase"/>
    <property type="match status" value="1"/>
</dbReference>
<evidence type="ECO:0000259" key="3">
    <source>
        <dbReference type="Pfam" id="PF00857"/>
    </source>
</evidence>
<dbReference type="CDD" id="cd01014">
    <property type="entry name" value="nicotinamidase_related"/>
    <property type="match status" value="1"/>
</dbReference>
<name>A0A7H8QDC3_9BACL</name>
<protein>
    <submittedName>
        <fullName evidence="4">Cysteine hydrolase</fullName>
    </submittedName>
</protein>
<reference evidence="4 5" key="1">
    <citation type="submission" date="2020-04" db="EMBL/GenBank/DDBJ databases">
        <authorList>
            <person name="Pajer P."/>
            <person name="Broz P."/>
        </authorList>
    </citation>
    <scope>NUCLEOTIDE SEQUENCE [LARGE SCALE GENOMIC DNA]</scope>
    <source>
        <strain evidence="5">NRL-ATB46093</strain>
    </source>
</reference>
<accession>A0A7H8QDC3</accession>
<dbReference type="GO" id="GO:0016787">
    <property type="term" value="F:hydrolase activity"/>
    <property type="evidence" value="ECO:0007669"/>
    <property type="project" value="UniProtKB-KW"/>
</dbReference>
<feature type="domain" description="Isochorismatase-like" evidence="3">
    <location>
        <begin position="4"/>
        <end position="142"/>
    </location>
</feature>
<evidence type="ECO:0000313" key="5">
    <source>
        <dbReference type="Proteomes" id="UP000509222"/>
    </source>
</evidence>
<reference evidence="5" key="2">
    <citation type="submission" date="2020-06" db="EMBL/GenBank/DDBJ databases">
        <title>Isolation of Planomicrobium glaciei.</title>
        <authorList>
            <person name="Malisova L."/>
            <person name="Safrankova R."/>
            <person name="Jakubu V."/>
            <person name="Spanelova P."/>
        </authorList>
    </citation>
    <scope>NUCLEOTIDE SEQUENCE [LARGE SCALE GENOMIC DNA]</scope>
    <source>
        <strain evidence="5">NRL-ATB46093</strain>
    </source>
</reference>
<dbReference type="Gene3D" id="3.40.50.850">
    <property type="entry name" value="Isochorismatase-like"/>
    <property type="match status" value="1"/>
</dbReference>
<dbReference type="PANTHER" id="PTHR43540">
    <property type="entry name" value="PEROXYUREIDOACRYLATE/UREIDOACRYLATE AMIDOHYDROLASE-RELATED"/>
    <property type="match status" value="1"/>
</dbReference>
<dbReference type="SUPFAM" id="SSF52499">
    <property type="entry name" value="Isochorismatase-like hydrolases"/>
    <property type="match status" value="1"/>
</dbReference>
<dbReference type="InterPro" id="IPR036380">
    <property type="entry name" value="Isochorismatase-like_sf"/>
</dbReference>
<dbReference type="RefSeq" id="WP_036808722.1">
    <property type="nucleotide sequence ID" value="NZ_CP051177.1"/>
</dbReference>
<gene>
    <name evidence="4" type="ORF">HF394_16320</name>
</gene>
<keyword evidence="2 4" id="KW-0378">Hydrolase</keyword>
<organism evidence="4 5">
    <name type="scientific">Planococcus glaciei</name>
    <dbReference type="NCBI Taxonomy" id="459472"/>
    <lineage>
        <taxon>Bacteria</taxon>
        <taxon>Bacillati</taxon>
        <taxon>Bacillota</taxon>
        <taxon>Bacilli</taxon>
        <taxon>Bacillales</taxon>
        <taxon>Caryophanaceae</taxon>
        <taxon>Planococcus</taxon>
    </lineage>
</organism>
<dbReference type="EMBL" id="CP051177">
    <property type="protein sequence ID" value="QKX52014.1"/>
    <property type="molecule type" value="Genomic_DNA"/>
</dbReference>
<proteinExistence type="inferred from homology"/>
<dbReference type="Proteomes" id="UP000509222">
    <property type="component" value="Chromosome"/>
</dbReference>
<dbReference type="PANTHER" id="PTHR43540:SF14">
    <property type="entry name" value="ISOCHORISMATASE"/>
    <property type="match status" value="1"/>
</dbReference>
<keyword evidence="5" id="KW-1185">Reference proteome</keyword>
<evidence type="ECO:0000313" key="4">
    <source>
        <dbReference type="EMBL" id="QKX52014.1"/>
    </source>
</evidence>
<dbReference type="AlphaFoldDB" id="A0A7H8QDC3"/>
<evidence type="ECO:0000256" key="1">
    <source>
        <dbReference type="ARBA" id="ARBA00006336"/>
    </source>
</evidence>
<evidence type="ECO:0000256" key="2">
    <source>
        <dbReference type="ARBA" id="ARBA00022801"/>
    </source>
</evidence>